<evidence type="ECO:0000256" key="9">
    <source>
        <dbReference type="ARBA" id="ARBA00022806"/>
    </source>
</evidence>
<evidence type="ECO:0000256" key="8">
    <source>
        <dbReference type="ARBA" id="ARBA00022801"/>
    </source>
</evidence>
<keyword evidence="9" id="KW-0347">Helicase</keyword>
<dbReference type="PANTHER" id="PTHR45797:SF1">
    <property type="entry name" value="HELICASE ARIP4"/>
    <property type="match status" value="1"/>
</dbReference>
<feature type="coiled-coil region" evidence="16">
    <location>
        <begin position="858"/>
        <end position="885"/>
    </location>
</feature>
<dbReference type="InterPro" id="IPR049730">
    <property type="entry name" value="SNF2/RAD54-like_C"/>
</dbReference>
<keyword evidence="14" id="KW-0539">Nucleus</keyword>
<dbReference type="PROSITE" id="PS51194">
    <property type="entry name" value="HELICASE_CTER"/>
    <property type="match status" value="1"/>
</dbReference>
<keyword evidence="11" id="KW-0067">ATP-binding</keyword>
<keyword evidence="10" id="KW-0862">Zinc</keyword>
<dbReference type="GO" id="GO:0000781">
    <property type="term" value="C:chromosome, telomeric region"/>
    <property type="evidence" value="ECO:0007669"/>
    <property type="project" value="UniProtKB-SubCell"/>
</dbReference>
<dbReference type="GO" id="GO:0005524">
    <property type="term" value="F:ATP binding"/>
    <property type="evidence" value="ECO:0007669"/>
    <property type="project" value="UniProtKB-KW"/>
</dbReference>
<dbReference type="InterPro" id="IPR041430">
    <property type="entry name" value="ADD_ATRX"/>
</dbReference>
<feature type="region of interest" description="Disordered" evidence="17">
    <location>
        <begin position="537"/>
        <end position="583"/>
    </location>
</feature>
<dbReference type="InterPro" id="IPR000330">
    <property type="entry name" value="SNF2_N"/>
</dbReference>
<feature type="region of interest" description="Disordered" evidence="17">
    <location>
        <begin position="1"/>
        <end position="21"/>
    </location>
</feature>
<evidence type="ECO:0000259" key="19">
    <source>
        <dbReference type="PROSITE" id="PS51194"/>
    </source>
</evidence>
<evidence type="ECO:0000256" key="7">
    <source>
        <dbReference type="ARBA" id="ARBA00022771"/>
    </source>
</evidence>
<organism evidence="21 22">
    <name type="scientific">Riccia fluitans</name>
    <dbReference type="NCBI Taxonomy" id="41844"/>
    <lineage>
        <taxon>Eukaryota</taxon>
        <taxon>Viridiplantae</taxon>
        <taxon>Streptophyta</taxon>
        <taxon>Embryophyta</taxon>
        <taxon>Marchantiophyta</taxon>
        <taxon>Marchantiopsida</taxon>
        <taxon>Marchantiidae</taxon>
        <taxon>Marchantiales</taxon>
        <taxon>Ricciaceae</taxon>
        <taxon>Riccia</taxon>
    </lineage>
</organism>
<protein>
    <recommendedName>
        <fullName evidence="15">ATP-dependent helicase ATRX</fullName>
    </recommendedName>
</protein>
<evidence type="ECO:0000259" key="20">
    <source>
        <dbReference type="PROSITE" id="PS51533"/>
    </source>
</evidence>
<dbReference type="GO" id="GO:0010468">
    <property type="term" value="P:regulation of gene expression"/>
    <property type="evidence" value="ECO:0007669"/>
    <property type="project" value="UniProtKB-ARBA"/>
</dbReference>
<feature type="compositionally biased region" description="Basic residues" evidence="17">
    <location>
        <begin position="845"/>
        <end position="856"/>
    </location>
</feature>
<dbReference type="Gene3D" id="3.40.50.10810">
    <property type="entry name" value="Tandem AAA-ATPase domain"/>
    <property type="match status" value="1"/>
</dbReference>
<feature type="compositionally biased region" description="Basic and acidic residues" evidence="17">
    <location>
        <begin position="557"/>
        <end position="583"/>
    </location>
</feature>
<feature type="region of interest" description="Disordered" evidence="17">
    <location>
        <begin position="1656"/>
        <end position="1681"/>
    </location>
</feature>
<dbReference type="PROSITE" id="PS51533">
    <property type="entry name" value="ADD"/>
    <property type="match status" value="1"/>
</dbReference>
<evidence type="ECO:0000256" key="5">
    <source>
        <dbReference type="ARBA" id="ARBA00022723"/>
    </source>
</evidence>
<evidence type="ECO:0000259" key="18">
    <source>
        <dbReference type="PROSITE" id="PS51192"/>
    </source>
</evidence>
<dbReference type="CDD" id="cd11726">
    <property type="entry name" value="ADDz_ATRX"/>
    <property type="match status" value="1"/>
</dbReference>
<evidence type="ECO:0000256" key="12">
    <source>
        <dbReference type="ARBA" id="ARBA00022895"/>
    </source>
</evidence>
<keyword evidence="16" id="KW-0175">Coiled coil</keyword>
<evidence type="ECO:0000256" key="17">
    <source>
        <dbReference type="SAM" id="MobiDB-lite"/>
    </source>
</evidence>
<evidence type="ECO:0000256" key="6">
    <source>
        <dbReference type="ARBA" id="ARBA00022741"/>
    </source>
</evidence>
<dbReference type="InterPro" id="IPR011011">
    <property type="entry name" value="Znf_FYVE_PHD"/>
</dbReference>
<evidence type="ECO:0000256" key="14">
    <source>
        <dbReference type="ARBA" id="ARBA00023242"/>
    </source>
</evidence>
<gene>
    <name evidence="21" type="ORF">R1flu_008588</name>
</gene>
<dbReference type="GO" id="GO:0008270">
    <property type="term" value="F:zinc ion binding"/>
    <property type="evidence" value="ECO:0007669"/>
    <property type="project" value="UniProtKB-KW"/>
</dbReference>
<dbReference type="CDD" id="cd18793">
    <property type="entry name" value="SF2_C_SNF"/>
    <property type="match status" value="1"/>
</dbReference>
<dbReference type="InterPro" id="IPR014001">
    <property type="entry name" value="Helicase_ATP-bd"/>
</dbReference>
<dbReference type="Gene3D" id="3.40.50.300">
    <property type="entry name" value="P-loop containing nucleotide triphosphate hydrolases"/>
    <property type="match status" value="1"/>
</dbReference>
<feature type="domain" description="PHD-type" evidence="20">
    <location>
        <begin position="695"/>
        <end position="830"/>
    </location>
</feature>
<evidence type="ECO:0000256" key="15">
    <source>
        <dbReference type="ARBA" id="ARBA00031106"/>
    </source>
</evidence>
<proteinExistence type="inferred from homology"/>
<evidence type="ECO:0000256" key="2">
    <source>
        <dbReference type="ARBA" id="ARBA00004574"/>
    </source>
</evidence>
<dbReference type="SMART" id="SM00487">
    <property type="entry name" value="DEXDc"/>
    <property type="match status" value="1"/>
</dbReference>
<dbReference type="InterPro" id="IPR025766">
    <property type="entry name" value="ADD"/>
</dbReference>
<comment type="similarity">
    <text evidence="3">Belongs to the SNF2/RAD54 helicase family.</text>
</comment>
<dbReference type="GO" id="GO:0016787">
    <property type="term" value="F:hydrolase activity"/>
    <property type="evidence" value="ECO:0007669"/>
    <property type="project" value="UniProtKB-KW"/>
</dbReference>
<dbReference type="PANTHER" id="PTHR45797">
    <property type="entry name" value="RAD54-LIKE"/>
    <property type="match status" value="1"/>
</dbReference>
<keyword evidence="4" id="KW-0158">Chromosome</keyword>
<keyword evidence="8" id="KW-0378">Hydrolase</keyword>
<keyword evidence="7" id="KW-0863">Zinc-finger</keyword>
<accession>A0ABD1YC49</accession>
<feature type="domain" description="Helicase ATP-binding" evidence="18">
    <location>
        <begin position="968"/>
        <end position="1152"/>
    </location>
</feature>
<feature type="region of interest" description="Disordered" evidence="17">
    <location>
        <begin position="141"/>
        <end position="162"/>
    </location>
</feature>
<dbReference type="InterPro" id="IPR027417">
    <property type="entry name" value="P-loop_NTPase"/>
</dbReference>
<feature type="domain" description="Helicase C-terminal" evidence="19">
    <location>
        <begin position="1366"/>
        <end position="1539"/>
    </location>
</feature>
<dbReference type="SMART" id="SM00490">
    <property type="entry name" value="HELICc"/>
    <property type="match status" value="1"/>
</dbReference>
<dbReference type="Pfam" id="PF17981">
    <property type="entry name" value="ADD_ATRX"/>
    <property type="match status" value="1"/>
</dbReference>
<dbReference type="Pfam" id="PF00176">
    <property type="entry name" value="SNF2-rel_dom"/>
    <property type="match status" value="1"/>
</dbReference>
<evidence type="ECO:0000256" key="11">
    <source>
        <dbReference type="ARBA" id="ARBA00022840"/>
    </source>
</evidence>
<evidence type="ECO:0000256" key="3">
    <source>
        <dbReference type="ARBA" id="ARBA00007025"/>
    </source>
</evidence>
<feature type="region of interest" description="Disordered" evidence="17">
    <location>
        <begin position="445"/>
        <end position="474"/>
    </location>
</feature>
<dbReference type="Pfam" id="PF00271">
    <property type="entry name" value="Helicase_C"/>
    <property type="match status" value="1"/>
</dbReference>
<keyword evidence="6" id="KW-0547">Nucleotide-binding</keyword>
<dbReference type="GO" id="GO:0003677">
    <property type="term" value="F:DNA binding"/>
    <property type="evidence" value="ECO:0007669"/>
    <property type="project" value="UniProtKB-KW"/>
</dbReference>
<evidence type="ECO:0000256" key="16">
    <source>
        <dbReference type="SAM" id="Coils"/>
    </source>
</evidence>
<dbReference type="SUPFAM" id="SSF57903">
    <property type="entry name" value="FYVE/PHD zinc finger"/>
    <property type="match status" value="1"/>
</dbReference>
<comment type="caution">
    <text evidence="21">The sequence shown here is derived from an EMBL/GenBank/DDBJ whole genome shotgun (WGS) entry which is preliminary data.</text>
</comment>
<name>A0ABD1YC49_9MARC</name>
<feature type="compositionally biased region" description="Acidic residues" evidence="17">
    <location>
        <begin position="141"/>
        <end position="151"/>
    </location>
</feature>
<evidence type="ECO:0000313" key="21">
    <source>
        <dbReference type="EMBL" id="KAL2624343.1"/>
    </source>
</evidence>
<sequence>MTQDAPAVAEYKQNRHDHPVPQSLPVTGMDNDNFPAASTVHAGTLLVGLSTKMGFEERRLERSSSIGRITLTRIPDLEETSKVDKAKSRRVMPTCIGSRAEDRVLSYSRYVDDGIGLDNRVAPDVSMSSSDEDSREYILEEDVGDEDESDDSQPNSEASLSEEDIFELMGELVEAEMEAARIQESLEEESLFRVRTEVAAEFAETRTAEKVESAVEEEMSTYLEHCEYMLGQIEEKSALLQEKLEDAGVSLAHLFKLIERQISEESTTDAWKKRTLWVGHQPTEEVASVLSNASEELKVKYPTRSHRGKILDEGASGFLRRKFTADGEDVATECTSKPDSYDDDGWSKLEEYIDNDEDCERPAQLMGTKRWAAVYLASTPEQAAQLGLTLPGAHTVEEIGDTETEKRVIFKAALKNERERGLTEGQEKSIKKVREEDDLKKIRKMQRRSRQKYLKSKQARSVKGSQPNIFPNCRAVSGQLCPKRKSENHCDIVDLLSDDEDSGGWESAGRVQAASAFEPLRNGRVSQESIMVEVKNEYGQEDSGGRKQGSPSSSQGLDKKRPVEGRSGDAEKEANAKKLRTDHVHEERMSCLGCLHLESKQSPVQTGSKNHLVRKTVVIDSDGEREVEETLIKPLKSSGSPNDDFEKSVKEVVRNMKAGFVDHEDETSHSQDGVLVEQGFHKAEPFREQLHCRKRKVRIESDMRLKCTSCTRILKLYEMVRHPNPRLPVAVCRSCTKHYLSGPISKDEDGSDSECSWCGEGGRVVCCTRCDKVFCQLCIVRNFGAKELLRIVTDDFWLCFFCNETPLATLTVELEKAEYELDRLLEPYRQADLDNSANQEEALVRHPKKGKHRRNIRKMLSDDELEEKQRELLAQEKERQERLKRWQSVSSMPHQRFFASRVLSQPEAEKTQNEQEKVFTVNLPINAARDADEEAIFIAPSFAQILKPHQIQGVQFMWENCVESVKKVRIDPDGVGCILAHSMGLGKTLQVITFLHTVLTSDILKTALIVVPVNVLHNWRKEFDIWQESLSNPVPVYILDDIIRENTRRAQLLSRWRNGGGVMLIGYSVFRNLCIGKHVKDKATRDSLCASLQNPGPDLLVCDEAHMIKNVKADITQALKQVRSKRRVALTGSPLQNNLMEYYCMVDFVREGFLGPPSVFKNRFQNPIENGQHCDSTGEDVKIMKIRALALNKHLKGFVQRMDSSVLKDELPPKVVYVISVRLSKLQRRLYEQYLQTHGMMHEDEEACEKKPHRRLLFNAFHTLSKVWNHPSLLCLARQEKIRKQQEDCLDEFVYESDEEKFNESEGVGASKSSAGEGKCKASIDNRSFKKKGSDDLNELENALWWKDIMEGTSREDVNLSGKMVLLLELLSMSAARGDKTLVFSQSLGTLDLIEKFMETRLFLPSESTFWVQDKHWYRLDGSTTAGARMSLCEKFNNPDNTEVKCALISTRAGSLGINLPAANRVIIIDGSWNPVHDLQALFRAWRLGQKKPVFAYRFLACGTMEEKIYNRQVAKEGVAARVLDKNYPERIFNGDDLEFLFRLEADGDDYACRERERPVFVSDKLLPEQVYPSASGCFTSFGSTVQNKLSSFHVPDDSPPLDDVMGKLLLEHRSRWVVRYHEHEPLLLHQENEELSQEERQNAWETLVLESGGFQEPNPVRPNSLPSHSPKLPVTHSSASSSSRAVCSAKDHAARLSKFNVEVNGYILCVACHEFISWNSITGNK</sequence>
<dbReference type="GO" id="GO:0005634">
    <property type="term" value="C:nucleus"/>
    <property type="evidence" value="ECO:0007669"/>
    <property type="project" value="UniProtKB-SubCell"/>
</dbReference>
<dbReference type="SUPFAM" id="SSF52540">
    <property type="entry name" value="P-loop containing nucleoside triphosphate hydrolases"/>
    <property type="match status" value="2"/>
</dbReference>
<dbReference type="InterPro" id="IPR038718">
    <property type="entry name" value="SNF2-like_sf"/>
</dbReference>
<reference evidence="21 22" key="1">
    <citation type="submission" date="2024-09" db="EMBL/GenBank/DDBJ databases">
        <title>Chromosome-scale assembly of Riccia fluitans.</title>
        <authorList>
            <person name="Paukszto L."/>
            <person name="Sawicki J."/>
            <person name="Karawczyk K."/>
            <person name="Piernik-Szablinska J."/>
            <person name="Szczecinska M."/>
            <person name="Mazdziarz M."/>
        </authorList>
    </citation>
    <scope>NUCLEOTIDE SEQUENCE [LARGE SCALE GENOMIC DNA]</scope>
    <source>
        <strain evidence="21">Rf_01</strain>
        <tissue evidence="21">Aerial parts of the thallus</tissue>
    </source>
</reference>
<evidence type="ECO:0000313" key="22">
    <source>
        <dbReference type="Proteomes" id="UP001605036"/>
    </source>
</evidence>
<comment type="subcellular location">
    <subcellularLocation>
        <location evidence="2">Chromosome</location>
        <location evidence="2">Telomere</location>
    </subcellularLocation>
    <subcellularLocation>
        <location evidence="1">Nucleus</location>
    </subcellularLocation>
</comment>
<dbReference type="PROSITE" id="PS51192">
    <property type="entry name" value="HELICASE_ATP_BIND_1"/>
    <property type="match status" value="1"/>
</dbReference>
<keyword evidence="13" id="KW-0238">DNA-binding</keyword>
<dbReference type="GO" id="GO:0004386">
    <property type="term" value="F:helicase activity"/>
    <property type="evidence" value="ECO:0007669"/>
    <property type="project" value="UniProtKB-KW"/>
</dbReference>
<evidence type="ECO:0000256" key="13">
    <source>
        <dbReference type="ARBA" id="ARBA00023125"/>
    </source>
</evidence>
<evidence type="ECO:0000256" key="1">
    <source>
        <dbReference type="ARBA" id="ARBA00004123"/>
    </source>
</evidence>
<dbReference type="Proteomes" id="UP001605036">
    <property type="component" value="Unassembled WGS sequence"/>
</dbReference>
<keyword evidence="5" id="KW-0479">Metal-binding</keyword>
<dbReference type="InterPro" id="IPR013083">
    <property type="entry name" value="Znf_RING/FYVE/PHD"/>
</dbReference>
<dbReference type="InterPro" id="IPR044574">
    <property type="entry name" value="ARIP4-like"/>
</dbReference>
<feature type="compositionally biased region" description="Basic residues" evidence="17">
    <location>
        <begin position="445"/>
        <end position="460"/>
    </location>
</feature>
<evidence type="ECO:0000256" key="4">
    <source>
        <dbReference type="ARBA" id="ARBA00022454"/>
    </source>
</evidence>
<keyword evidence="12" id="KW-0779">Telomere</keyword>
<keyword evidence="22" id="KW-1185">Reference proteome</keyword>
<evidence type="ECO:0000256" key="10">
    <source>
        <dbReference type="ARBA" id="ARBA00022833"/>
    </source>
</evidence>
<feature type="region of interest" description="Disordered" evidence="17">
    <location>
        <begin position="836"/>
        <end position="856"/>
    </location>
</feature>
<dbReference type="InterPro" id="IPR001650">
    <property type="entry name" value="Helicase_C-like"/>
</dbReference>
<dbReference type="Gene3D" id="3.30.40.10">
    <property type="entry name" value="Zinc/RING finger domain, C3HC4 (zinc finger)"/>
    <property type="match status" value="1"/>
</dbReference>
<dbReference type="EMBL" id="JBHFFA010000005">
    <property type="protein sequence ID" value="KAL2624343.1"/>
    <property type="molecule type" value="Genomic_DNA"/>
</dbReference>